<sequence length="517" mass="57107">MIKNRLLICFFVLVYVAHSASGLTLNDEGANIPHKLTMSKSTLLDKVKGGWAGKTIGCTYGGPVEFLYNGTMVQDYVPLKWNDESVKWYYDNFPGLYDDVYVNLTFVDVFDRLGLNAPADSFAIAFAHASYPLWHANQVARNNVLNGIMPPASGNWLNNPHADDIDFQIESDFAGIMSPGMPNASSAIADKVGHIMNYGNGWYGGVFVAAMLSIAYTSDDVEYIVSQALKTIPAKSTFYQCISDVIKWHKLYPSDWKQTWFECQKKWSNDIGCPDGVFVPLDIDALINSAYVAIGLLYGGGDFAKSLEISTRCGQDADCNPSTVGGILGVMLGYSKIPEVWKKPLLGVGDRMFSHSNFSLNKTYSVSYKQALDVISANGGKVTANNVEIKCQTPVAVKYEQAFEGHFPKDKLSIGKALDKVLDVAFTGKGVVFKGYVQCSDNNYIAELGVMVDGKDMGVIKLPVSTQDSRKVDLYWIYQLKDEMHKVSFKWLNPNPNAQVYFGDAIIYAEPSVIDQF</sequence>
<dbReference type="InterPro" id="IPR005502">
    <property type="entry name" value="Ribosyl_crysJ1"/>
</dbReference>
<evidence type="ECO:0008006" key="4">
    <source>
        <dbReference type="Google" id="ProtNLM"/>
    </source>
</evidence>
<organism evidence="2 3">
    <name type="scientific">Bacteroides sedimenti</name>
    <dbReference type="NCBI Taxonomy" id="2136147"/>
    <lineage>
        <taxon>Bacteria</taxon>
        <taxon>Pseudomonadati</taxon>
        <taxon>Bacteroidota</taxon>
        <taxon>Bacteroidia</taxon>
        <taxon>Bacteroidales</taxon>
        <taxon>Bacteroidaceae</taxon>
        <taxon>Bacteroides</taxon>
    </lineage>
</organism>
<keyword evidence="1" id="KW-0732">Signal</keyword>
<proteinExistence type="predicted"/>
<feature type="signal peptide" evidence="1">
    <location>
        <begin position="1"/>
        <end position="19"/>
    </location>
</feature>
<gene>
    <name evidence="2" type="ORF">BSYN_00490</name>
</gene>
<dbReference type="Pfam" id="PF03747">
    <property type="entry name" value="ADP_ribosyl_GH"/>
    <property type="match status" value="1"/>
</dbReference>
<dbReference type="Gene3D" id="1.10.4080.10">
    <property type="entry name" value="ADP-ribosylation/Crystallin J1"/>
    <property type="match status" value="1"/>
</dbReference>
<dbReference type="Proteomes" id="UP001496674">
    <property type="component" value="Chromosome"/>
</dbReference>
<accession>A0ABN6Z034</accession>
<evidence type="ECO:0000313" key="2">
    <source>
        <dbReference type="EMBL" id="BEG97784.1"/>
    </source>
</evidence>
<dbReference type="EMBL" id="AP028055">
    <property type="protein sequence ID" value="BEG97784.1"/>
    <property type="molecule type" value="Genomic_DNA"/>
</dbReference>
<feature type="chain" id="PRO_5047159622" description="ADP-ribosylglycohydrolase family protein" evidence="1">
    <location>
        <begin position="20"/>
        <end position="517"/>
    </location>
</feature>
<reference evidence="2 3" key="1">
    <citation type="submission" date="2023-04" db="EMBL/GenBank/DDBJ databases">
        <title>Draft genome sequence of acteroides sedimenti strain YN3PY1.</title>
        <authorList>
            <person name="Yoshida N."/>
        </authorList>
    </citation>
    <scope>NUCLEOTIDE SEQUENCE [LARGE SCALE GENOMIC DNA]</scope>
    <source>
        <strain evidence="2 3">YN3PY1</strain>
    </source>
</reference>
<protein>
    <recommendedName>
        <fullName evidence="4">ADP-ribosylglycohydrolase family protein</fullName>
    </recommendedName>
</protein>
<keyword evidence="3" id="KW-1185">Reference proteome</keyword>
<name>A0ABN6Z034_9BACE</name>
<dbReference type="RefSeq" id="WP_353332153.1">
    <property type="nucleotide sequence ID" value="NZ_AP028055.1"/>
</dbReference>
<dbReference type="InterPro" id="IPR036705">
    <property type="entry name" value="Ribosyl_crysJ1_sf"/>
</dbReference>
<evidence type="ECO:0000256" key="1">
    <source>
        <dbReference type="SAM" id="SignalP"/>
    </source>
</evidence>
<evidence type="ECO:0000313" key="3">
    <source>
        <dbReference type="Proteomes" id="UP001496674"/>
    </source>
</evidence>
<dbReference type="SUPFAM" id="SSF101478">
    <property type="entry name" value="ADP-ribosylglycohydrolase"/>
    <property type="match status" value="1"/>
</dbReference>